<dbReference type="Proteomes" id="UP000188219">
    <property type="component" value="Chromosome"/>
</dbReference>
<dbReference type="SUPFAM" id="SSF52540">
    <property type="entry name" value="P-loop containing nucleoside triphosphate hydrolases"/>
    <property type="match status" value="1"/>
</dbReference>
<reference evidence="4" key="1">
    <citation type="submission" date="2017-02" db="EMBL/GenBank/DDBJ databases">
        <title>Genome of Microbulbifer agarilyticus GP101.</title>
        <authorList>
            <person name="Jung J."/>
            <person name="Bae S.S."/>
            <person name="Baek K."/>
        </authorList>
    </citation>
    <scope>NUCLEOTIDE SEQUENCE [LARGE SCALE GENOMIC DNA]</scope>
    <source>
        <strain evidence="4">GP101</strain>
    </source>
</reference>
<evidence type="ECO:0000313" key="5">
    <source>
        <dbReference type="Proteomes" id="UP000188219"/>
    </source>
</evidence>
<dbReference type="OrthoDB" id="9075305at2"/>
<dbReference type="InterPro" id="IPR027417">
    <property type="entry name" value="P-loop_NTPase"/>
</dbReference>
<keyword evidence="2" id="KW-0325">Glycoprotein</keyword>
<dbReference type="PANTHER" id="PTHR10605:SF56">
    <property type="entry name" value="BIFUNCTIONAL HEPARAN SULFATE N-DEACETYLASE_N-SULFOTRANSFERASE"/>
    <property type="match status" value="1"/>
</dbReference>
<proteinExistence type="predicted"/>
<organism evidence="4 5">
    <name type="scientific">Microbulbifer agarilyticus</name>
    <dbReference type="NCBI Taxonomy" id="260552"/>
    <lineage>
        <taxon>Bacteria</taxon>
        <taxon>Pseudomonadati</taxon>
        <taxon>Pseudomonadota</taxon>
        <taxon>Gammaproteobacteria</taxon>
        <taxon>Cellvibrionales</taxon>
        <taxon>Microbulbiferaceae</taxon>
        <taxon>Microbulbifer</taxon>
    </lineage>
</organism>
<name>A0A1Q2M234_9GAMM</name>
<sequence length="307" mass="35465">MTSQKKALPDFVIIGAMKSATTTIYEQLRGLDGLYMPELKEPNFFSDDAQYARGADWYKGLFESAESDDILGEASTHYTKLPTYPKTVERLYESLPNAKLIYVMRHPIERLISQYIHEWSCNNIKVDINQAIEQHSELVNYSCYAGQLAPFIERYGRNKILPVFFERLRAHPQSELERIAQFIGYTGKVTWQDDQSKTNVSSERLRTNGVTRFLIGNPILTFLRRVLVPRALRNAVKSRLQMKKRPILSEASLQNIQHILNRDLEELGYLLGTEITVDNYRERVLENTLNWSTQQKDTAVGGEYVYS</sequence>
<evidence type="ECO:0000256" key="1">
    <source>
        <dbReference type="ARBA" id="ARBA00022679"/>
    </source>
</evidence>
<evidence type="ECO:0000313" key="4">
    <source>
        <dbReference type="EMBL" id="AQQ66292.1"/>
    </source>
</evidence>
<feature type="domain" description="Sulfotransferase" evidence="3">
    <location>
        <begin position="9"/>
        <end position="187"/>
    </location>
</feature>
<dbReference type="AlphaFoldDB" id="A0A1Q2M234"/>
<dbReference type="KEGG" id="maga:Mag101_00475"/>
<gene>
    <name evidence="4" type="ORF">Mag101_00475</name>
</gene>
<dbReference type="Gene3D" id="3.40.50.300">
    <property type="entry name" value="P-loop containing nucleotide triphosphate hydrolases"/>
    <property type="match status" value="1"/>
</dbReference>
<dbReference type="InterPro" id="IPR000863">
    <property type="entry name" value="Sulfotransferase_dom"/>
</dbReference>
<evidence type="ECO:0000256" key="2">
    <source>
        <dbReference type="ARBA" id="ARBA00023180"/>
    </source>
</evidence>
<dbReference type="PANTHER" id="PTHR10605">
    <property type="entry name" value="HEPARAN SULFATE SULFOTRANSFERASE"/>
    <property type="match status" value="1"/>
</dbReference>
<keyword evidence="5" id="KW-1185">Reference proteome</keyword>
<dbReference type="Pfam" id="PF00685">
    <property type="entry name" value="Sulfotransfer_1"/>
    <property type="match status" value="1"/>
</dbReference>
<dbReference type="InterPro" id="IPR037359">
    <property type="entry name" value="NST/OST"/>
</dbReference>
<accession>A0A1Q2M234</accession>
<dbReference type="RefSeq" id="WP_077399265.1">
    <property type="nucleotide sequence ID" value="NZ_CP019650.1"/>
</dbReference>
<protein>
    <submittedName>
        <fullName evidence="4">Sulfotransferase</fullName>
    </submittedName>
</protein>
<dbReference type="STRING" id="260552.Mag101_00475"/>
<evidence type="ECO:0000259" key="3">
    <source>
        <dbReference type="Pfam" id="PF00685"/>
    </source>
</evidence>
<keyword evidence="1" id="KW-0808">Transferase</keyword>
<dbReference type="EMBL" id="CP019650">
    <property type="protein sequence ID" value="AQQ66292.1"/>
    <property type="molecule type" value="Genomic_DNA"/>
</dbReference>
<dbReference type="GO" id="GO:0008146">
    <property type="term" value="F:sulfotransferase activity"/>
    <property type="evidence" value="ECO:0007669"/>
    <property type="project" value="InterPro"/>
</dbReference>